<dbReference type="InterPro" id="IPR019734">
    <property type="entry name" value="TPR_rpt"/>
</dbReference>
<sequence>MSTPCYYYLIQAYTAVCSLRRHLQPVDLNAISFCAEHGEAIRSYLLSMSQLPAYDQINLRFSDEYDPEVAQQTAILAQTFIELVYTMSGDFDIAYKYARCHIVSQLPAKKVDYSNLYDAYIDKGTVQFKLGRYRSALNCWIGRIYYEYGQLKDALDYLLEAKALYSPADTGKDSPINLYINLGFIECRLVNYYAALDCFGQAFEFIYNQKHNLHCERRIFFTHNRYVYCKLGQVEIAMKNYQKSLSLHKEYHPNHPDFAQVYKNIGLIHEQIDSNYPITLSFYKRALELVPNVKHPHYILYKGMILTLELKQQKEGLIN</sequence>
<dbReference type="PANTHER" id="PTHR45641">
    <property type="entry name" value="TETRATRICOPEPTIDE REPEAT PROTEIN (AFU_ORTHOLOGUE AFUA_6G03870)"/>
    <property type="match status" value="1"/>
</dbReference>
<dbReference type="EMBL" id="CAJOBH010002205">
    <property type="protein sequence ID" value="CAF3894968.1"/>
    <property type="molecule type" value="Genomic_DNA"/>
</dbReference>
<reference evidence="3" key="1">
    <citation type="submission" date="2021-02" db="EMBL/GenBank/DDBJ databases">
        <authorList>
            <person name="Nowell W R."/>
        </authorList>
    </citation>
    <scope>NUCLEOTIDE SEQUENCE</scope>
</reference>
<evidence type="ECO:0000313" key="3">
    <source>
        <dbReference type="EMBL" id="CAF3894968.1"/>
    </source>
</evidence>
<dbReference type="AlphaFoldDB" id="A0A8S2LCE2"/>
<evidence type="ECO:0000256" key="1">
    <source>
        <dbReference type="ARBA" id="ARBA00022737"/>
    </source>
</evidence>
<organism evidence="3 4">
    <name type="scientific">Rotaria magnacalcarata</name>
    <dbReference type="NCBI Taxonomy" id="392030"/>
    <lineage>
        <taxon>Eukaryota</taxon>
        <taxon>Metazoa</taxon>
        <taxon>Spiralia</taxon>
        <taxon>Gnathifera</taxon>
        <taxon>Rotifera</taxon>
        <taxon>Eurotatoria</taxon>
        <taxon>Bdelloidea</taxon>
        <taxon>Philodinida</taxon>
        <taxon>Philodinidae</taxon>
        <taxon>Rotaria</taxon>
    </lineage>
</organism>
<evidence type="ECO:0000313" key="4">
    <source>
        <dbReference type="Proteomes" id="UP000681967"/>
    </source>
</evidence>
<comment type="caution">
    <text evidence="3">The sequence shown here is derived from an EMBL/GenBank/DDBJ whole genome shotgun (WGS) entry which is preliminary data.</text>
</comment>
<dbReference type="InterPro" id="IPR011990">
    <property type="entry name" value="TPR-like_helical_dom_sf"/>
</dbReference>
<keyword evidence="1" id="KW-0677">Repeat</keyword>
<gene>
    <name evidence="3" type="ORF">BYL167_LOCUS8163</name>
</gene>
<evidence type="ECO:0008006" key="5">
    <source>
        <dbReference type="Google" id="ProtNLM"/>
    </source>
</evidence>
<dbReference type="SUPFAM" id="SSF48452">
    <property type="entry name" value="TPR-like"/>
    <property type="match status" value="1"/>
</dbReference>
<protein>
    <recommendedName>
        <fullName evidence="5">Tetratricopeptide repeat protein</fullName>
    </recommendedName>
</protein>
<dbReference type="Proteomes" id="UP000681967">
    <property type="component" value="Unassembled WGS sequence"/>
</dbReference>
<proteinExistence type="predicted"/>
<dbReference type="PANTHER" id="PTHR45641:SF19">
    <property type="entry name" value="NEPHROCYSTIN-3"/>
    <property type="match status" value="1"/>
</dbReference>
<evidence type="ECO:0000256" key="2">
    <source>
        <dbReference type="ARBA" id="ARBA00022803"/>
    </source>
</evidence>
<keyword evidence="2" id="KW-0802">TPR repeat</keyword>
<name>A0A8S2LCE2_9BILA</name>
<dbReference type="SMART" id="SM00028">
    <property type="entry name" value="TPR"/>
    <property type="match status" value="4"/>
</dbReference>
<dbReference type="Gene3D" id="1.25.40.10">
    <property type="entry name" value="Tetratricopeptide repeat domain"/>
    <property type="match status" value="1"/>
</dbReference>
<accession>A0A8S2LCE2</accession>